<dbReference type="EMBL" id="KN826835">
    <property type="protein sequence ID" value="KIK77786.1"/>
    <property type="molecule type" value="Genomic_DNA"/>
</dbReference>
<name>A0A0D0D2M8_9AGAM</name>
<proteinExistence type="predicted"/>
<gene>
    <name evidence="1" type="ORF">PAXRUDRAFT_834873</name>
</gene>
<reference evidence="1 2" key="1">
    <citation type="submission" date="2014-04" db="EMBL/GenBank/DDBJ databases">
        <authorList>
            <consortium name="DOE Joint Genome Institute"/>
            <person name="Kuo A."/>
            <person name="Kohler A."/>
            <person name="Jargeat P."/>
            <person name="Nagy L.G."/>
            <person name="Floudas D."/>
            <person name="Copeland A."/>
            <person name="Barry K.W."/>
            <person name="Cichocki N."/>
            <person name="Veneault-Fourrey C."/>
            <person name="LaButti K."/>
            <person name="Lindquist E.A."/>
            <person name="Lipzen A."/>
            <person name="Lundell T."/>
            <person name="Morin E."/>
            <person name="Murat C."/>
            <person name="Sun H."/>
            <person name="Tunlid A."/>
            <person name="Henrissat B."/>
            <person name="Grigoriev I.V."/>
            <person name="Hibbett D.S."/>
            <person name="Martin F."/>
            <person name="Nordberg H.P."/>
            <person name="Cantor M.N."/>
            <person name="Hua S.X."/>
        </authorList>
    </citation>
    <scope>NUCLEOTIDE SEQUENCE [LARGE SCALE GENOMIC DNA]</scope>
    <source>
        <strain evidence="1 2">Ve08.2h10</strain>
    </source>
</reference>
<protein>
    <submittedName>
        <fullName evidence="1">Uncharacterized protein</fullName>
    </submittedName>
</protein>
<reference evidence="2" key="2">
    <citation type="submission" date="2015-01" db="EMBL/GenBank/DDBJ databases">
        <title>Evolutionary Origins and Diversification of the Mycorrhizal Mutualists.</title>
        <authorList>
            <consortium name="DOE Joint Genome Institute"/>
            <consortium name="Mycorrhizal Genomics Consortium"/>
            <person name="Kohler A."/>
            <person name="Kuo A."/>
            <person name="Nagy L.G."/>
            <person name="Floudas D."/>
            <person name="Copeland A."/>
            <person name="Barry K.W."/>
            <person name="Cichocki N."/>
            <person name="Veneault-Fourrey C."/>
            <person name="LaButti K."/>
            <person name="Lindquist E.A."/>
            <person name="Lipzen A."/>
            <person name="Lundell T."/>
            <person name="Morin E."/>
            <person name="Murat C."/>
            <person name="Riley R."/>
            <person name="Ohm R."/>
            <person name="Sun H."/>
            <person name="Tunlid A."/>
            <person name="Henrissat B."/>
            <person name="Grigoriev I.V."/>
            <person name="Hibbett D.S."/>
            <person name="Martin F."/>
        </authorList>
    </citation>
    <scope>NUCLEOTIDE SEQUENCE [LARGE SCALE GENOMIC DNA]</scope>
    <source>
        <strain evidence="2">Ve08.2h10</strain>
    </source>
</reference>
<dbReference type="Proteomes" id="UP000054538">
    <property type="component" value="Unassembled WGS sequence"/>
</dbReference>
<evidence type="ECO:0000313" key="1">
    <source>
        <dbReference type="EMBL" id="KIK77786.1"/>
    </source>
</evidence>
<dbReference type="AlphaFoldDB" id="A0A0D0D2M8"/>
<dbReference type="HOGENOM" id="CLU_2923304_0_0_1"/>
<accession>A0A0D0D2M8</accession>
<organism evidence="1 2">
    <name type="scientific">Paxillus rubicundulus Ve08.2h10</name>
    <dbReference type="NCBI Taxonomy" id="930991"/>
    <lineage>
        <taxon>Eukaryota</taxon>
        <taxon>Fungi</taxon>
        <taxon>Dikarya</taxon>
        <taxon>Basidiomycota</taxon>
        <taxon>Agaricomycotina</taxon>
        <taxon>Agaricomycetes</taxon>
        <taxon>Agaricomycetidae</taxon>
        <taxon>Boletales</taxon>
        <taxon>Paxilineae</taxon>
        <taxon>Paxillaceae</taxon>
        <taxon>Paxillus</taxon>
    </lineage>
</organism>
<sequence>MSLSMRPSSSRLQVRPPLFLNSSVSRLLLSLPSLNLFSRVSTPIPHSRIMSRRCGVLHTKT</sequence>
<keyword evidence="2" id="KW-1185">Reference proteome</keyword>
<dbReference type="InParanoid" id="A0A0D0D2M8"/>
<evidence type="ECO:0000313" key="2">
    <source>
        <dbReference type="Proteomes" id="UP000054538"/>
    </source>
</evidence>